<evidence type="ECO:0000259" key="1">
    <source>
        <dbReference type="Pfam" id="PF04784"/>
    </source>
</evidence>
<evidence type="ECO:0000313" key="2">
    <source>
        <dbReference type="EMBL" id="GAK52161.1"/>
    </source>
</evidence>
<dbReference type="HOGENOM" id="CLU_433921_0_0_0"/>
<sequence length="623" mass="69690">MLIPKGQLVHGHLSTSFTDVDQLIEGLRKKQFSGFCRVSFWEYIGVLFFEAGAIVFAFEELPGTRHDDAATPQRVLEKAREKDGELSVHQLPAATVRTLLASMNATPKHEGLSTDLTSLDRVISLLQKEELSGYIQVLFEEEAGVATLFFSDGMLANALFAPPDSQIVGEPSTVEAINGLCQKHGAVFYIFQSGVSAQALASQKTIPAPALRLFEATLAALETAADETLKTGAFQMTFKKQLPKSADSYPFLDPFIGDFRYASGHVSYDGDVTFGEFVDGVCDALAKTASALMAEIGEGALLLRLSRAMELICVQYHDLIEQLALESRLPQLFKDYFFWQDAAPAGEPGKAAENRKVLNLQGIGVSEALPENILREFYRAGALLAEKFANVETNTINYSQLKKSNEFKQYRAAATFLQHLNPSVLTDSQEQLAFWLNLYNFLALDGVIEYNIKASLREERGFFSKTTYRVGEYLFSLDDIEHGILRGNQRPPYSRSRQFESADPRNSFCRKSPDLRLQCCLHRFAKSSPPLVAFTAKQLDAQIEQAARRYFLTTGMRLEQATRGLWLSRLFYWYRNDVEMTEQTLVDMVAQALQGTPQGAFLEEHRADVTAHFLEFDWALNGK</sequence>
<dbReference type="STRING" id="1499966.U14_03412"/>
<proteinExistence type="predicted"/>
<protein>
    <recommendedName>
        <fullName evidence="1">DUF547 domain-containing protein</fullName>
    </recommendedName>
</protein>
<evidence type="ECO:0000313" key="3">
    <source>
        <dbReference type="Proteomes" id="UP000030700"/>
    </source>
</evidence>
<feature type="domain" description="DUF547" evidence="1">
    <location>
        <begin position="427"/>
        <end position="550"/>
    </location>
</feature>
<dbReference type="Pfam" id="PF04784">
    <property type="entry name" value="DUF547"/>
    <property type="match status" value="1"/>
</dbReference>
<dbReference type="AlphaFoldDB" id="A0A081BP45"/>
<keyword evidence="3" id="KW-1185">Reference proteome</keyword>
<organism evidence="2 3">
    <name type="scientific">Candidatus Moduliflexus flocculans</name>
    <dbReference type="NCBI Taxonomy" id="1499966"/>
    <lineage>
        <taxon>Bacteria</taxon>
        <taxon>Candidatus Moduliflexota</taxon>
        <taxon>Candidatus Moduliflexia</taxon>
        <taxon>Candidatus Moduliflexales</taxon>
        <taxon>Candidatus Moduliflexaceae</taxon>
    </lineage>
</organism>
<gene>
    <name evidence="2" type="ORF">U14_03412</name>
</gene>
<name>A0A081BP45_9BACT</name>
<dbReference type="Proteomes" id="UP000030700">
    <property type="component" value="Unassembled WGS sequence"/>
</dbReference>
<dbReference type="PANTHER" id="PTHR46361">
    <property type="entry name" value="ELECTRON CARRIER/ PROTEIN DISULFIDE OXIDOREDUCTASE"/>
    <property type="match status" value="1"/>
</dbReference>
<reference evidence="2 3" key="1">
    <citation type="journal article" date="2015" name="PeerJ">
        <title>First genomic representation of candidate bacterial phylum KSB3 points to enhanced environmental sensing as a trigger of wastewater bulking.</title>
        <authorList>
            <person name="Sekiguchi Y."/>
            <person name="Ohashi A."/>
            <person name="Parks D.H."/>
            <person name="Yamauchi T."/>
            <person name="Tyson G.W."/>
            <person name="Hugenholtz P."/>
        </authorList>
    </citation>
    <scope>NUCLEOTIDE SEQUENCE [LARGE SCALE GENOMIC DNA]</scope>
</reference>
<dbReference type="PANTHER" id="PTHR46361:SF3">
    <property type="entry name" value="ELECTRON CARRIER_ PROTEIN DISULFIDE OXIDOREDUCTASE"/>
    <property type="match status" value="1"/>
</dbReference>
<dbReference type="EMBL" id="DF820458">
    <property type="protein sequence ID" value="GAK52161.1"/>
    <property type="molecule type" value="Genomic_DNA"/>
</dbReference>
<accession>A0A081BP45</accession>
<dbReference type="InterPro" id="IPR006869">
    <property type="entry name" value="DUF547"/>
</dbReference>